<dbReference type="NCBIfam" id="TIGR00204">
    <property type="entry name" value="dxs"/>
    <property type="match status" value="1"/>
</dbReference>
<dbReference type="Pfam" id="PF13292">
    <property type="entry name" value="DXP_synthase_N"/>
    <property type="match status" value="1"/>
</dbReference>
<evidence type="ECO:0000256" key="11">
    <source>
        <dbReference type="HAMAP-Rule" id="MF_00315"/>
    </source>
</evidence>
<comment type="subunit">
    <text evidence="3 11">Homodimer.</text>
</comment>
<dbReference type="GO" id="GO:0005829">
    <property type="term" value="C:cytosol"/>
    <property type="evidence" value="ECO:0007669"/>
    <property type="project" value="TreeGrafter"/>
</dbReference>
<dbReference type="InterPro" id="IPR029061">
    <property type="entry name" value="THDP-binding"/>
</dbReference>
<keyword evidence="9 11" id="KW-0414">Isoprene biosynthesis</keyword>
<gene>
    <name evidence="11" type="primary">dxs</name>
    <name evidence="13" type="ORF">MSP7336_03992</name>
</gene>
<organism evidence="13 14">
    <name type="scientific">Mycobacterium shimoidei</name>
    <dbReference type="NCBI Taxonomy" id="29313"/>
    <lineage>
        <taxon>Bacteria</taxon>
        <taxon>Bacillati</taxon>
        <taxon>Actinomycetota</taxon>
        <taxon>Actinomycetes</taxon>
        <taxon>Mycobacteriales</taxon>
        <taxon>Mycobacteriaceae</taxon>
        <taxon>Mycobacterium</taxon>
    </lineage>
</organism>
<comment type="function">
    <text evidence="10 11">Catalyzes the acyloin condensation reaction between C atoms 2 and 3 of pyruvate and glyceraldehyde 3-phosphate to yield 1-deoxy-D-xylulose-5-phosphate (DXP).</text>
</comment>
<keyword evidence="7 11" id="KW-0784">Thiamine biosynthesis</keyword>
<dbReference type="PROSITE" id="PS00801">
    <property type="entry name" value="TRANSKETOLASE_1"/>
    <property type="match status" value="1"/>
</dbReference>
<evidence type="ECO:0000256" key="4">
    <source>
        <dbReference type="ARBA" id="ARBA00022679"/>
    </source>
</evidence>
<evidence type="ECO:0000313" key="13">
    <source>
        <dbReference type="EMBL" id="SRX95719.1"/>
    </source>
</evidence>
<dbReference type="CDD" id="cd02007">
    <property type="entry name" value="TPP_DXS"/>
    <property type="match status" value="1"/>
</dbReference>
<dbReference type="Proteomes" id="UP000252015">
    <property type="component" value="Unassembled WGS sequence"/>
</dbReference>
<dbReference type="PROSITE" id="PS00802">
    <property type="entry name" value="TRANSKETOLASE_2"/>
    <property type="match status" value="1"/>
</dbReference>
<dbReference type="InterPro" id="IPR009014">
    <property type="entry name" value="Transketo_C/PFOR_II"/>
</dbReference>
<dbReference type="PANTHER" id="PTHR43322:SF5">
    <property type="entry name" value="1-DEOXY-D-XYLULOSE-5-PHOSPHATE SYNTHASE, CHLOROPLASTIC"/>
    <property type="match status" value="1"/>
</dbReference>
<dbReference type="InterPro" id="IPR005475">
    <property type="entry name" value="Transketolase-like_Pyr-bd"/>
</dbReference>
<dbReference type="RefSeq" id="WP_113964413.1">
    <property type="nucleotide sequence ID" value="NZ_UEGW01000001.1"/>
</dbReference>
<evidence type="ECO:0000256" key="5">
    <source>
        <dbReference type="ARBA" id="ARBA00022723"/>
    </source>
</evidence>
<feature type="binding site" evidence="11">
    <location>
        <position position="71"/>
    </location>
    <ligand>
        <name>thiamine diphosphate</name>
        <dbReference type="ChEBI" id="CHEBI:58937"/>
    </ligand>
</feature>
<dbReference type="InterPro" id="IPR020826">
    <property type="entry name" value="Transketolase_BS"/>
</dbReference>
<dbReference type="GO" id="GO:0019288">
    <property type="term" value="P:isopentenyl diphosphate biosynthetic process, methylerythritol 4-phosphate pathway"/>
    <property type="evidence" value="ECO:0007669"/>
    <property type="project" value="TreeGrafter"/>
</dbReference>
<protein>
    <recommendedName>
        <fullName evidence="11">1-deoxy-D-xylulose-5-phosphate synthase</fullName>
        <ecNumber evidence="11">2.2.1.7</ecNumber>
    </recommendedName>
    <alternativeName>
        <fullName evidence="11">1-deoxyxylulose-5-phosphate synthase</fullName>
        <shortName evidence="11">DXP synthase</shortName>
        <shortName evidence="11">DXPS</shortName>
    </alternativeName>
</protein>
<evidence type="ECO:0000256" key="9">
    <source>
        <dbReference type="ARBA" id="ARBA00023229"/>
    </source>
</evidence>
<feature type="binding site" evidence="11">
    <location>
        <position position="144"/>
    </location>
    <ligand>
        <name>Mg(2+)</name>
        <dbReference type="ChEBI" id="CHEBI:18420"/>
    </ligand>
</feature>
<keyword evidence="6 11" id="KW-0460">Magnesium</keyword>
<dbReference type="GO" id="GO:0030976">
    <property type="term" value="F:thiamine pyrophosphate binding"/>
    <property type="evidence" value="ECO:0007669"/>
    <property type="project" value="UniProtKB-UniRule"/>
</dbReference>
<evidence type="ECO:0000259" key="12">
    <source>
        <dbReference type="SMART" id="SM00861"/>
    </source>
</evidence>
<feature type="binding site" evidence="11">
    <location>
        <position position="173"/>
    </location>
    <ligand>
        <name>Mg(2+)</name>
        <dbReference type="ChEBI" id="CHEBI:18420"/>
    </ligand>
</feature>
<dbReference type="Pfam" id="PF02780">
    <property type="entry name" value="Transketolase_C"/>
    <property type="match status" value="1"/>
</dbReference>
<dbReference type="GO" id="GO:0000287">
    <property type="term" value="F:magnesium ion binding"/>
    <property type="evidence" value="ECO:0007669"/>
    <property type="project" value="UniProtKB-UniRule"/>
</dbReference>
<keyword evidence="4 11" id="KW-0808">Transferase</keyword>
<dbReference type="NCBIfam" id="NF003933">
    <property type="entry name" value="PRK05444.2-2"/>
    <property type="match status" value="1"/>
</dbReference>
<dbReference type="SUPFAM" id="SSF52518">
    <property type="entry name" value="Thiamin diphosphate-binding fold (THDP-binding)"/>
    <property type="match status" value="1"/>
</dbReference>
<dbReference type="GO" id="GO:0009228">
    <property type="term" value="P:thiamine biosynthetic process"/>
    <property type="evidence" value="ECO:0007669"/>
    <property type="project" value="UniProtKB-UniRule"/>
</dbReference>
<comment type="cofactor">
    <cofactor evidence="11">
        <name>Mg(2+)</name>
        <dbReference type="ChEBI" id="CHEBI:18420"/>
    </cofactor>
    <text evidence="11">Binds 1 Mg(2+) ion per subunit.</text>
</comment>
<feature type="binding site" evidence="11">
    <location>
        <position position="173"/>
    </location>
    <ligand>
        <name>thiamine diphosphate</name>
        <dbReference type="ChEBI" id="CHEBI:58937"/>
    </ligand>
</feature>
<dbReference type="InterPro" id="IPR049557">
    <property type="entry name" value="Transketolase_CS"/>
</dbReference>
<dbReference type="CDD" id="cd07033">
    <property type="entry name" value="TPP_PYR_DXS_TK_like"/>
    <property type="match status" value="1"/>
</dbReference>
<dbReference type="SMART" id="SM00861">
    <property type="entry name" value="Transket_pyr"/>
    <property type="match status" value="1"/>
</dbReference>
<comment type="pathway">
    <text evidence="1 11">Metabolic intermediate biosynthesis; 1-deoxy-D-xylulose 5-phosphate biosynthesis; 1-deoxy-D-xylulose 5-phosphate from D-glyceraldehyde 3-phosphate and pyruvate: step 1/1.</text>
</comment>
<feature type="binding site" evidence="11">
    <location>
        <begin position="112"/>
        <end position="114"/>
    </location>
    <ligand>
        <name>thiamine diphosphate</name>
        <dbReference type="ChEBI" id="CHEBI:58937"/>
    </ligand>
</feature>
<sequence>MLEQIRGPADLQHLSQRDLRGLAAEIREFLIHKVAATGGHLGPNLGVVELTLALHRVFDSPHDPIIFDTGHQAYVHKMLTGRAVDFETLRKRGGLSGYPSRSESEHDWVESSHASAALSYADGLAKAFELTGHRNRHVVAVVGDGALTGGMCWEALNNIAASRRPVIIVVNDNGRSYAPTFGGFADHLSRLRLQPSYEHLLERGRTAVRGMPVIGELVYHFMHSVKAGVKDALAPQLLFTDLGLKYVGPVDGHDEHAVETALRSARGFGGPVLVHVVTRKGNGYGPAEDDDAEQMHSCGVIDPVTGQATKVAGPSWTATFSEALIDYAKKRRDVVAITAAMPGPTGLTAFGQRFPDRLFDVGIAEQHAMTSAAGLAMGGLHPVVAIYSTFLNRAFDQIMMDVALHKLPVTMVLDRAGITGPDGASHNGMWDLSMLGIVPGIRVAAPRDATRLREELGEALDVSDGPTAIRFPKGDVGEDIPALKRRSGVDVLALPAEGLGDDVLLVAVGAFASMALAVAERLRNQGIGVTVIDPRWVLPVSDTVRDLATAHKVVVTLEDNGVAGGVGSAVSSALRRAEIDVPCRDVGLPQRFFDHASRGEVLAEAGLTEQDVARQITGWVAALGNTVTEAEIREHLD</sequence>
<keyword evidence="14" id="KW-1185">Reference proteome</keyword>
<dbReference type="Gene3D" id="3.40.50.920">
    <property type="match status" value="1"/>
</dbReference>
<evidence type="ECO:0000256" key="6">
    <source>
        <dbReference type="ARBA" id="ARBA00022842"/>
    </source>
</evidence>
<feature type="domain" description="Transketolase-like pyrimidine-binding" evidence="12">
    <location>
        <begin position="314"/>
        <end position="478"/>
    </location>
</feature>
<dbReference type="UniPathway" id="UPA00064">
    <property type="reaction ID" value="UER00091"/>
</dbReference>
<keyword evidence="8 11" id="KW-0786">Thiamine pyrophosphate</keyword>
<feature type="binding site" evidence="11">
    <location>
        <position position="365"/>
    </location>
    <ligand>
        <name>thiamine diphosphate</name>
        <dbReference type="ChEBI" id="CHEBI:58937"/>
    </ligand>
</feature>
<dbReference type="STRING" id="29313.BHQ16_13730"/>
<proteinExistence type="inferred from homology"/>
<dbReference type="GO" id="GO:0016114">
    <property type="term" value="P:terpenoid biosynthetic process"/>
    <property type="evidence" value="ECO:0007669"/>
    <property type="project" value="UniProtKB-UniRule"/>
</dbReference>
<dbReference type="PANTHER" id="PTHR43322">
    <property type="entry name" value="1-D-DEOXYXYLULOSE 5-PHOSPHATE SYNTHASE-RELATED"/>
    <property type="match status" value="1"/>
</dbReference>
<name>A0A375Z3K5_MYCSH</name>
<evidence type="ECO:0000256" key="8">
    <source>
        <dbReference type="ARBA" id="ARBA00023052"/>
    </source>
</evidence>
<keyword evidence="5 11" id="KW-0479">Metal-binding</keyword>
<evidence type="ECO:0000256" key="7">
    <source>
        <dbReference type="ARBA" id="ARBA00022977"/>
    </source>
</evidence>
<dbReference type="GO" id="GO:0008661">
    <property type="term" value="F:1-deoxy-D-xylulose-5-phosphate synthase activity"/>
    <property type="evidence" value="ECO:0007669"/>
    <property type="project" value="UniProtKB-UniRule"/>
</dbReference>
<evidence type="ECO:0000313" key="14">
    <source>
        <dbReference type="Proteomes" id="UP000252015"/>
    </source>
</evidence>
<evidence type="ECO:0000256" key="10">
    <source>
        <dbReference type="ARBA" id="ARBA00055605"/>
    </source>
</evidence>
<dbReference type="Gene3D" id="3.40.50.970">
    <property type="match status" value="2"/>
</dbReference>
<evidence type="ECO:0000256" key="1">
    <source>
        <dbReference type="ARBA" id="ARBA00004980"/>
    </source>
</evidence>
<dbReference type="Pfam" id="PF02779">
    <property type="entry name" value="Transket_pyr"/>
    <property type="match status" value="1"/>
</dbReference>
<evidence type="ECO:0000256" key="2">
    <source>
        <dbReference type="ARBA" id="ARBA00011081"/>
    </source>
</evidence>
<dbReference type="EMBL" id="UEGW01000001">
    <property type="protein sequence ID" value="SRX95719.1"/>
    <property type="molecule type" value="Genomic_DNA"/>
</dbReference>
<dbReference type="HAMAP" id="MF_00315">
    <property type="entry name" value="DXP_synth"/>
    <property type="match status" value="1"/>
</dbReference>
<dbReference type="FunFam" id="3.40.50.970:FF:000005">
    <property type="entry name" value="1-deoxy-D-xylulose-5-phosphate synthase"/>
    <property type="match status" value="1"/>
</dbReference>
<dbReference type="AlphaFoldDB" id="A0A375Z3K5"/>
<feature type="binding site" evidence="11">
    <location>
        <position position="284"/>
    </location>
    <ligand>
        <name>thiamine diphosphate</name>
        <dbReference type="ChEBI" id="CHEBI:58937"/>
    </ligand>
</feature>
<evidence type="ECO:0000256" key="3">
    <source>
        <dbReference type="ARBA" id="ARBA00011738"/>
    </source>
</evidence>
<dbReference type="SUPFAM" id="SSF52922">
    <property type="entry name" value="TK C-terminal domain-like"/>
    <property type="match status" value="1"/>
</dbReference>
<dbReference type="EC" id="2.2.1.7" evidence="11"/>
<reference evidence="13 14" key="1">
    <citation type="submission" date="2018-05" db="EMBL/GenBank/DDBJ databases">
        <authorList>
            <consortium name="IHU Genomes"/>
        </authorList>
    </citation>
    <scope>NUCLEOTIDE SEQUENCE [LARGE SCALE GENOMIC DNA]</scope>
    <source>
        <strain evidence="13 14">P7336</strain>
    </source>
</reference>
<dbReference type="InterPro" id="IPR005477">
    <property type="entry name" value="Dxylulose-5-P_synthase"/>
</dbReference>
<comment type="similarity">
    <text evidence="2 11">Belongs to the transketolase family. DXPS subfamily.</text>
</comment>
<comment type="cofactor">
    <cofactor evidence="11">
        <name>thiamine diphosphate</name>
        <dbReference type="ChEBI" id="CHEBI:58937"/>
    </cofactor>
    <text evidence="11">Binds 1 thiamine pyrophosphate per subunit.</text>
</comment>
<accession>A0A375Z3K5</accession>
<comment type="catalytic activity">
    <reaction evidence="11">
        <text>D-glyceraldehyde 3-phosphate + pyruvate + H(+) = 1-deoxy-D-xylulose 5-phosphate + CO2</text>
        <dbReference type="Rhea" id="RHEA:12605"/>
        <dbReference type="ChEBI" id="CHEBI:15361"/>
        <dbReference type="ChEBI" id="CHEBI:15378"/>
        <dbReference type="ChEBI" id="CHEBI:16526"/>
        <dbReference type="ChEBI" id="CHEBI:57792"/>
        <dbReference type="ChEBI" id="CHEBI:59776"/>
        <dbReference type="EC" id="2.2.1.7"/>
    </reaction>
</comment>
<dbReference type="FunFam" id="3.40.50.920:FF:000002">
    <property type="entry name" value="1-deoxy-D-xylulose-5-phosphate synthase"/>
    <property type="match status" value="1"/>
</dbReference>
<dbReference type="InterPro" id="IPR033248">
    <property type="entry name" value="Transketolase_C"/>
</dbReference>
<feature type="binding site" evidence="11">
    <location>
        <begin position="145"/>
        <end position="146"/>
    </location>
    <ligand>
        <name>thiamine diphosphate</name>
        <dbReference type="ChEBI" id="CHEBI:58937"/>
    </ligand>
</feature>